<dbReference type="InterPro" id="IPR046903">
    <property type="entry name" value="Mab-21-like_nuc_Trfase"/>
</dbReference>
<dbReference type="Gene3D" id="1.10.1410.40">
    <property type="match status" value="1"/>
</dbReference>
<gene>
    <name evidence="11" type="ORF">FSP39_010533</name>
</gene>
<evidence type="ECO:0000256" key="4">
    <source>
        <dbReference type="ARBA" id="ARBA00022737"/>
    </source>
</evidence>
<reference evidence="11" key="1">
    <citation type="submission" date="2019-08" db="EMBL/GenBank/DDBJ databases">
        <title>The improved chromosome-level genome for the pearl oyster Pinctada fucata martensii using PacBio sequencing and Hi-C.</title>
        <authorList>
            <person name="Zheng Z."/>
        </authorList>
    </citation>
    <scope>NUCLEOTIDE SEQUENCE</scope>
    <source>
        <strain evidence="11">ZZ-2019</strain>
        <tissue evidence="11">Adductor muscle</tissue>
    </source>
</reference>
<feature type="compositionally biased region" description="Basic and acidic residues" evidence="9">
    <location>
        <begin position="9"/>
        <end position="19"/>
    </location>
</feature>
<dbReference type="Pfam" id="PF00096">
    <property type="entry name" value="zf-C2H2"/>
    <property type="match status" value="4"/>
</dbReference>
<dbReference type="Pfam" id="PF12874">
    <property type="entry name" value="zf-met"/>
    <property type="match status" value="1"/>
</dbReference>
<keyword evidence="3" id="KW-0479">Metal-binding</keyword>
<organism evidence="11 12">
    <name type="scientific">Pinctada imbricata</name>
    <name type="common">Atlantic pearl-oyster</name>
    <name type="synonym">Pinctada martensii</name>
    <dbReference type="NCBI Taxonomy" id="66713"/>
    <lineage>
        <taxon>Eukaryota</taxon>
        <taxon>Metazoa</taxon>
        <taxon>Spiralia</taxon>
        <taxon>Lophotrochozoa</taxon>
        <taxon>Mollusca</taxon>
        <taxon>Bivalvia</taxon>
        <taxon>Autobranchia</taxon>
        <taxon>Pteriomorphia</taxon>
        <taxon>Pterioida</taxon>
        <taxon>Pterioidea</taxon>
        <taxon>Pteriidae</taxon>
        <taxon>Pinctada</taxon>
    </lineage>
</organism>
<dbReference type="PROSITE" id="PS50157">
    <property type="entry name" value="ZINC_FINGER_C2H2_2"/>
    <property type="match status" value="8"/>
</dbReference>
<evidence type="ECO:0000313" key="12">
    <source>
        <dbReference type="Proteomes" id="UP001186944"/>
    </source>
</evidence>
<feature type="region of interest" description="Disordered" evidence="9">
    <location>
        <begin position="235"/>
        <end position="271"/>
    </location>
</feature>
<dbReference type="Gene3D" id="3.30.160.60">
    <property type="entry name" value="Classic Zinc Finger"/>
    <property type="match status" value="4"/>
</dbReference>
<evidence type="ECO:0000256" key="5">
    <source>
        <dbReference type="ARBA" id="ARBA00022771"/>
    </source>
</evidence>
<dbReference type="Pfam" id="PF13912">
    <property type="entry name" value="zf-C2H2_6"/>
    <property type="match status" value="2"/>
</dbReference>
<dbReference type="PROSITE" id="PS00028">
    <property type="entry name" value="ZINC_FINGER_C2H2_1"/>
    <property type="match status" value="8"/>
</dbReference>
<dbReference type="AlphaFoldDB" id="A0AA88YM84"/>
<comment type="subcellular location">
    <subcellularLocation>
        <location evidence="1">Nucleus</location>
    </subcellularLocation>
</comment>
<feature type="domain" description="C2H2-type" evidence="10">
    <location>
        <begin position="1"/>
        <end position="23"/>
    </location>
</feature>
<feature type="compositionally biased region" description="Basic and acidic residues" evidence="9">
    <location>
        <begin position="30"/>
        <end position="40"/>
    </location>
</feature>
<dbReference type="Pfam" id="PF03281">
    <property type="entry name" value="Mab-21"/>
    <property type="match status" value="1"/>
</dbReference>
<evidence type="ECO:0000256" key="8">
    <source>
        <dbReference type="PROSITE-ProRule" id="PRU00042"/>
    </source>
</evidence>
<feature type="domain" description="C2H2-type" evidence="10">
    <location>
        <begin position="331"/>
        <end position="359"/>
    </location>
</feature>
<keyword evidence="5 8" id="KW-0863">Zinc-finger</keyword>
<feature type="domain" description="C2H2-type" evidence="10">
    <location>
        <begin position="176"/>
        <end position="201"/>
    </location>
</feature>
<dbReference type="GO" id="GO:0005634">
    <property type="term" value="C:nucleus"/>
    <property type="evidence" value="ECO:0007669"/>
    <property type="project" value="UniProtKB-SubCell"/>
</dbReference>
<feature type="domain" description="C2H2-type" evidence="10">
    <location>
        <begin position="384"/>
        <end position="413"/>
    </location>
</feature>
<sequence>MCDICPRSFDSKEHLSQHKRDSHKITSTAKGERSKGDQTERLKCPQCNKSFTSKDALTQHIDASHAATVDGVSKKLETCAIGSRMDGPSVQSPNKQDVFTCKECFKDFKTLVQMQQHMAGKHGSTAQNEVTIMATTESFPCPGCSKSFATLSQREQHIANTGHGNNNFATANKKAYSCNTCSKLFDTMEQLEQHKKATGHSFSNVPLTVGQETGKFFCSKCPRSYTSLDALRQHEVASHGDPTKSTGHVQNEKKSSTSDNQGKLRPTLPETEPKKLPCEVCKRSFSCIESLNQHQIASHNDKLKTTVDKLTNKKEDEDTKVIFSQGEQNNFGCKFCKRSFTSAASLEQHEKASHSNEKLIIPTGKPEAKAIQQNVADDKTSMKFRCPKCAEGFNTSESLTQHQRATGHLLKREAKARGSYIRTILDEKAAVKNQDRKESIAIVKEKVEKIMDCVRKLEGGKIYLPDLRKAGSSSVKTKIGKADEFDMNITLNLKISDVKTSGHLTYAYKDKLTESKKTVSGRNMNIERELVDTKHFQYEIPVGQASVKVGPNVPSYLLHKEDLIPHEVQRDFHRKVKDAIEKLSLKDVHLSRIAHGPAITLTITRPPHNISVDLTVSLPCEKFIRVTDAGWPRKQTNEAFSQEHVKACIAAGIHLVPKGDETWSISYSKAEKALFTKIDGSNTCRRQVIQFMKWTLQDCRSKSSDGLPGISSFLVKQQVLWSSEGKTDPTYWHMGNIETCILETMEDFVTSLRDRILTHYFNVKKNLLSNKSSDVLLHVADFFENEVKHLQGMQSQ</sequence>
<accession>A0AA88YM84</accession>
<comment type="similarity">
    <text evidence="2">Belongs to the mab-21 family.</text>
</comment>
<dbReference type="SMART" id="SM00355">
    <property type="entry name" value="ZnF_C2H2"/>
    <property type="match status" value="9"/>
</dbReference>
<feature type="domain" description="C2H2-type" evidence="10">
    <location>
        <begin position="216"/>
        <end position="244"/>
    </location>
</feature>
<dbReference type="SUPFAM" id="SSF57667">
    <property type="entry name" value="beta-beta-alpha zinc fingers"/>
    <property type="match status" value="4"/>
</dbReference>
<dbReference type="GO" id="GO:0008270">
    <property type="term" value="F:zinc ion binding"/>
    <property type="evidence" value="ECO:0007669"/>
    <property type="project" value="UniProtKB-KW"/>
</dbReference>
<dbReference type="PANTHER" id="PTHR16515">
    <property type="entry name" value="PR DOMAIN ZINC FINGER PROTEIN"/>
    <property type="match status" value="1"/>
</dbReference>
<dbReference type="GO" id="GO:0010468">
    <property type="term" value="P:regulation of gene expression"/>
    <property type="evidence" value="ECO:0007669"/>
    <property type="project" value="TreeGrafter"/>
</dbReference>
<evidence type="ECO:0000256" key="3">
    <source>
        <dbReference type="ARBA" id="ARBA00022723"/>
    </source>
</evidence>
<evidence type="ECO:0000259" key="10">
    <source>
        <dbReference type="PROSITE" id="PS50157"/>
    </source>
</evidence>
<evidence type="ECO:0000256" key="6">
    <source>
        <dbReference type="ARBA" id="ARBA00022833"/>
    </source>
</evidence>
<evidence type="ECO:0000313" key="11">
    <source>
        <dbReference type="EMBL" id="KAK3108553.1"/>
    </source>
</evidence>
<feature type="domain" description="C2H2-type" evidence="10">
    <location>
        <begin position="276"/>
        <end position="304"/>
    </location>
</feature>
<protein>
    <recommendedName>
        <fullName evidence="10">C2H2-type domain-containing protein</fullName>
    </recommendedName>
</protein>
<feature type="domain" description="C2H2-type" evidence="10">
    <location>
        <begin position="99"/>
        <end position="127"/>
    </location>
</feature>
<feature type="region of interest" description="Disordered" evidence="9">
    <location>
        <begin position="1"/>
        <end position="40"/>
    </location>
</feature>
<dbReference type="InterPro" id="IPR036236">
    <property type="entry name" value="Znf_C2H2_sf"/>
</dbReference>
<keyword evidence="6" id="KW-0862">Zinc</keyword>
<dbReference type="Gene3D" id="3.30.460.90">
    <property type="match status" value="1"/>
</dbReference>
<dbReference type="InterPro" id="IPR050331">
    <property type="entry name" value="Zinc_finger"/>
</dbReference>
<keyword evidence="12" id="KW-1185">Reference proteome</keyword>
<dbReference type="InterPro" id="IPR046906">
    <property type="entry name" value="Mab-21_HhH/H2TH-like"/>
</dbReference>
<evidence type="ECO:0000256" key="7">
    <source>
        <dbReference type="ARBA" id="ARBA00023242"/>
    </source>
</evidence>
<comment type="caution">
    <text evidence="11">The sequence shown here is derived from an EMBL/GenBank/DDBJ whole genome shotgun (WGS) entry which is preliminary data.</text>
</comment>
<dbReference type="PANTHER" id="PTHR16515:SF66">
    <property type="entry name" value="C2H2-TYPE DOMAIN-CONTAINING PROTEIN"/>
    <property type="match status" value="1"/>
</dbReference>
<dbReference type="InterPro" id="IPR013087">
    <property type="entry name" value="Znf_C2H2_type"/>
</dbReference>
<name>A0AA88YM84_PINIB</name>
<evidence type="ECO:0000256" key="1">
    <source>
        <dbReference type="ARBA" id="ARBA00004123"/>
    </source>
</evidence>
<dbReference type="EMBL" id="VSWD01000001">
    <property type="protein sequence ID" value="KAK3108553.1"/>
    <property type="molecule type" value="Genomic_DNA"/>
</dbReference>
<evidence type="ECO:0000256" key="2">
    <source>
        <dbReference type="ARBA" id="ARBA00008307"/>
    </source>
</evidence>
<dbReference type="Pfam" id="PF20266">
    <property type="entry name" value="Mab-21_C"/>
    <property type="match status" value="1"/>
</dbReference>
<dbReference type="Proteomes" id="UP001186944">
    <property type="component" value="Unassembled WGS sequence"/>
</dbReference>
<keyword evidence="7" id="KW-0539">Nucleus</keyword>
<evidence type="ECO:0000256" key="9">
    <source>
        <dbReference type="SAM" id="MobiDB-lite"/>
    </source>
</evidence>
<dbReference type="SMART" id="SM01265">
    <property type="entry name" value="Mab-21"/>
    <property type="match status" value="1"/>
</dbReference>
<proteinExistence type="inferred from homology"/>
<feature type="domain" description="C2H2-type" evidence="10">
    <location>
        <begin position="42"/>
        <end position="70"/>
    </location>
</feature>
<keyword evidence="4" id="KW-0677">Repeat</keyword>
<dbReference type="InterPro" id="IPR024810">
    <property type="entry name" value="MAB21L/cGLR"/>
</dbReference>